<dbReference type="GO" id="GO:0007059">
    <property type="term" value="P:chromosome segregation"/>
    <property type="evidence" value="ECO:0007669"/>
    <property type="project" value="TreeGrafter"/>
</dbReference>
<protein>
    <submittedName>
        <fullName evidence="3">Microtubuleassociated protein futschlike [Aplysia californica]</fullName>
    </submittedName>
</protein>
<feature type="region of interest" description="Disordered" evidence="2">
    <location>
        <begin position="207"/>
        <end position="232"/>
    </location>
</feature>
<accession>A0A0K2TVP6</accession>
<dbReference type="GO" id="GO:0007052">
    <property type="term" value="P:mitotic spindle organization"/>
    <property type="evidence" value="ECO:0007669"/>
    <property type="project" value="TreeGrafter"/>
</dbReference>
<dbReference type="EMBL" id="HACA01012713">
    <property type="protein sequence ID" value="CDW30074.1"/>
    <property type="molecule type" value="Transcribed_RNA"/>
</dbReference>
<dbReference type="GO" id="GO:0007346">
    <property type="term" value="P:regulation of mitotic cell cycle"/>
    <property type="evidence" value="ECO:0007669"/>
    <property type="project" value="TreeGrafter"/>
</dbReference>
<dbReference type="AlphaFoldDB" id="A0A0K2TVP6"/>
<feature type="compositionally biased region" description="Pro residues" evidence="2">
    <location>
        <begin position="210"/>
        <end position="220"/>
    </location>
</feature>
<comment type="similarity">
    <text evidence="1">Belongs to the SAPAP family.</text>
</comment>
<name>A0A0K2TVP6_LEPSM</name>
<reference evidence="3" key="1">
    <citation type="submission" date="2014-05" db="EMBL/GenBank/DDBJ databases">
        <authorList>
            <person name="Chronopoulou M."/>
        </authorList>
    </citation>
    <scope>NUCLEOTIDE SEQUENCE</scope>
    <source>
        <tissue evidence="3">Whole organism</tissue>
    </source>
</reference>
<evidence type="ECO:0000313" key="3">
    <source>
        <dbReference type="EMBL" id="CDW30074.1"/>
    </source>
</evidence>
<dbReference type="GO" id="GO:0008017">
    <property type="term" value="F:microtubule binding"/>
    <property type="evidence" value="ECO:0007669"/>
    <property type="project" value="TreeGrafter"/>
</dbReference>
<dbReference type="GO" id="GO:0023052">
    <property type="term" value="P:signaling"/>
    <property type="evidence" value="ECO:0007669"/>
    <property type="project" value="InterPro"/>
</dbReference>
<dbReference type="GO" id="GO:0051382">
    <property type="term" value="P:kinetochore assembly"/>
    <property type="evidence" value="ECO:0007669"/>
    <property type="project" value="TreeGrafter"/>
</dbReference>
<proteinExistence type="inferred from homology"/>
<dbReference type="GO" id="GO:0005737">
    <property type="term" value="C:cytoplasm"/>
    <property type="evidence" value="ECO:0007669"/>
    <property type="project" value="TreeGrafter"/>
</dbReference>
<evidence type="ECO:0000256" key="2">
    <source>
        <dbReference type="SAM" id="MobiDB-lite"/>
    </source>
</evidence>
<feature type="region of interest" description="Disordered" evidence="2">
    <location>
        <begin position="118"/>
        <end position="149"/>
    </location>
</feature>
<dbReference type="Pfam" id="PF03359">
    <property type="entry name" value="GKAP"/>
    <property type="match status" value="1"/>
</dbReference>
<sequence length="280" mass="31588">MNDSGLSVAHFRGLIKETCVQMEELCSSWDKKLLCNSVNYDENFCGQIRSVVGQARILANERGRLTQFKNLVDNYEFGLGEKETTIIDLQGFWEMIDVQIQEMLDKFQYLENVESGVHVDSSTKHNSSTSTPTSVSQKMSSHTLNNRRKLTKAVSSKDLKAFKAAKKRELSKLDSKMKVLHLSPPSTQLQVPICKSFNGGFFNIKSPVRPSSPPEAPPCSPKQRNRFDSSKSNEFLRQAVLTTSSIKNPTSPYMVMKVSSVGKRDLRVVDVKQRLFIDDK</sequence>
<evidence type="ECO:0000256" key="1">
    <source>
        <dbReference type="ARBA" id="ARBA00008839"/>
    </source>
</evidence>
<dbReference type="PANTHER" id="PTHR12353:SF1">
    <property type="entry name" value="DISKS LARGE-ASSOCIATED PROTEIN 5"/>
    <property type="match status" value="1"/>
</dbReference>
<organism evidence="3">
    <name type="scientific">Lepeophtheirus salmonis</name>
    <name type="common">Salmon louse</name>
    <name type="synonym">Caligus salmonis</name>
    <dbReference type="NCBI Taxonomy" id="72036"/>
    <lineage>
        <taxon>Eukaryota</taxon>
        <taxon>Metazoa</taxon>
        <taxon>Ecdysozoa</taxon>
        <taxon>Arthropoda</taxon>
        <taxon>Crustacea</taxon>
        <taxon>Multicrustacea</taxon>
        <taxon>Hexanauplia</taxon>
        <taxon>Copepoda</taxon>
        <taxon>Siphonostomatoida</taxon>
        <taxon>Caligidae</taxon>
        <taxon>Lepeophtheirus</taxon>
    </lineage>
</organism>
<feature type="compositionally biased region" description="Polar residues" evidence="2">
    <location>
        <begin position="124"/>
        <end position="144"/>
    </location>
</feature>
<dbReference type="GO" id="GO:0005634">
    <property type="term" value="C:nucleus"/>
    <property type="evidence" value="ECO:0007669"/>
    <property type="project" value="TreeGrafter"/>
</dbReference>
<dbReference type="GO" id="GO:0051642">
    <property type="term" value="P:centrosome localization"/>
    <property type="evidence" value="ECO:0007669"/>
    <property type="project" value="TreeGrafter"/>
</dbReference>
<dbReference type="GO" id="GO:0031616">
    <property type="term" value="C:spindle pole centrosome"/>
    <property type="evidence" value="ECO:0007669"/>
    <property type="project" value="TreeGrafter"/>
</dbReference>
<dbReference type="OrthoDB" id="10023951at2759"/>
<dbReference type="PANTHER" id="PTHR12353">
    <property type="entry name" value="DISKS LARGE-ASSOCIATED PROTEIN DAP SAP90/PSD-95-ASSOCIATED PROTEIN"/>
    <property type="match status" value="1"/>
</dbReference>
<dbReference type="InterPro" id="IPR005026">
    <property type="entry name" value="SAPAP"/>
</dbReference>